<proteinExistence type="inferred from homology"/>
<evidence type="ECO:0000256" key="4">
    <source>
        <dbReference type="ARBA" id="ARBA00023295"/>
    </source>
</evidence>
<feature type="compositionally biased region" description="Low complexity" evidence="6">
    <location>
        <begin position="347"/>
        <end position="376"/>
    </location>
</feature>
<dbReference type="PANTHER" id="PTHR45708">
    <property type="entry name" value="ENDOCHITINASE"/>
    <property type="match status" value="1"/>
</dbReference>
<protein>
    <submittedName>
        <fullName evidence="10">Endochitinase 2</fullName>
    </submittedName>
</protein>
<evidence type="ECO:0000256" key="1">
    <source>
        <dbReference type="ARBA" id="ARBA00022669"/>
    </source>
</evidence>
<evidence type="ECO:0000259" key="8">
    <source>
        <dbReference type="PROSITE" id="PS51164"/>
    </source>
</evidence>
<evidence type="ECO:0000259" key="9">
    <source>
        <dbReference type="PROSITE" id="PS51910"/>
    </source>
</evidence>
<feature type="region of interest" description="Disordered" evidence="6">
    <location>
        <begin position="337"/>
        <end position="383"/>
    </location>
</feature>
<dbReference type="Pfam" id="PF00734">
    <property type="entry name" value="CBM_1"/>
    <property type="match status" value="1"/>
</dbReference>
<evidence type="ECO:0000256" key="3">
    <source>
        <dbReference type="ARBA" id="ARBA00022801"/>
    </source>
</evidence>
<dbReference type="CDD" id="cd02877">
    <property type="entry name" value="GH18_hevamine_XipI_class_III"/>
    <property type="match status" value="1"/>
</dbReference>
<dbReference type="Gene3D" id="3.20.20.80">
    <property type="entry name" value="Glycosidases"/>
    <property type="match status" value="1"/>
</dbReference>
<feature type="signal peptide" evidence="7">
    <location>
        <begin position="1"/>
        <end position="18"/>
    </location>
</feature>
<dbReference type="SMART" id="SM00236">
    <property type="entry name" value="fCBD"/>
    <property type="match status" value="1"/>
</dbReference>
<feature type="domain" description="GH18" evidence="9">
    <location>
        <begin position="32"/>
        <end position="333"/>
    </location>
</feature>
<dbReference type="GO" id="GO:0005576">
    <property type="term" value="C:extracellular region"/>
    <property type="evidence" value="ECO:0007669"/>
    <property type="project" value="InterPro"/>
</dbReference>
<dbReference type="OrthoDB" id="6020543at2759"/>
<comment type="caution">
    <text evidence="10">The sequence shown here is derived from an EMBL/GenBank/DDBJ whole genome shotgun (WGS) entry which is preliminary data.</text>
</comment>
<dbReference type="Proteomes" id="UP000517252">
    <property type="component" value="Unassembled WGS sequence"/>
</dbReference>
<comment type="similarity">
    <text evidence="5">Belongs to the glycosyl hydrolase 18 family. Chitinase class III subfamily.</text>
</comment>
<keyword evidence="2 7" id="KW-0732">Signal</keyword>
<dbReference type="Pfam" id="PF00704">
    <property type="entry name" value="Glyco_hydro_18"/>
    <property type="match status" value="1"/>
</dbReference>
<evidence type="ECO:0000313" key="11">
    <source>
        <dbReference type="Proteomes" id="UP000517252"/>
    </source>
</evidence>
<dbReference type="InterPro" id="IPR035971">
    <property type="entry name" value="CBD_sf"/>
</dbReference>
<evidence type="ECO:0000256" key="6">
    <source>
        <dbReference type="SAM" id="MobiDB-lite"/>
    </source>
</evidence>
<feature type="domain" description="CBM1" evidence="8">
    <location>
        <begin position="381"/>
        <end position="417"/>
    </location>
</feature>
<name>A0A6V8R187_TRIAP</name>
<keyword evidence="4" id="KW-0326">Glycosidase</keyword>
<reference evidence="10 11" key="1">
    <citation type="submission" date="2020-07" db="EMBL/GenBank/DDBJ databases">
        <title>Trichoderma asperellum IC-1 whole genome shotgun sequence.</title>
        <authorList>
            <person name="Kanamasa S."/>
            <person name="Takahashi H."/>
        </authorList>
    </citation>
    <scope>NUCLEOTIDE SEQUENCE [LARGE SCALE GENOMIC DNA]</scope>
    <source>
        <strain evidence="10 11">IC-1</strain>
    </source>
</reference>
<dbReference type="SUPFAM" id="SSF51445">
    <property type="entry name" value="(Trans)glycosidases"/>
    <property type="match status" value="1"/>
</dbReference>
<dbReference type="InterPro" id="IPR045321">
    <property type="entry name" value="Cts1-like"/>
</dbReference>
<dbReference type="InterPro" id="IPR017853">
    <property type="entry name" value="GH"/>
</dbReference>
<organism evidence="10 11">
    <name type="scientific">Trichoderma asperellum</name>
    <name type="common">Filamentous fungus</name>
    <dbReference type="NCBI Taxonomy" id="101201"/>
    <lineage>
        <taxon>Eukaryota</taxon>
        <taxon>Fungi</taxon>
        <taxon>Dikarya</taxon>
        <taxon>Ascomycota</taxon>
        <taxon>Pezizomycotina</taxon>
        <taxon>Sordariomycetes</taxon>
        <taxon>Hypocreomycetidae</taxon>
        <taxon>Hypocreales</taxon>
        <taxon>Hypocreaceae</taxon>
        <taxon>Trichoderma</taxon>
    </lineage>
</organism>
<evidence type="ECO:0000256" key="7">
    <source>
        <dbReference type="SAM" id="SignalP"/>
    </source>
</evidence>
<keyword evidence="3" id="KW-0378">Hydrolase</keyword>
<dbReference type="PROSITE" id="PS51164">
    <property type="entry name" value="CBM1_2"/>
    <property type="match status" value="1"/>
</dbReference>
<dbReference type="PROSITE" id="PS51910">
    <property type="entry name" value="GH18_2"/>
    <property type="match status" value="1"/>
</dbReference>
<dbReference type="GO" id="GO:0030248">
    <property type="term" value="F:cellulose binding"/>
    <property type="evidence" value="ECO:0007669"/>
    <property type="project" value="InterPro"/>
</dbReference>
<dbReference type="AlphaFoldDB" id="A0A6V8R187"/>
<accession>A0A6V8R187</accession>
<evidence type="ECO:0000313" key="10">
    <source>
        <dbReference type="EMBL" id="GFP58300.1"/>
    </source>
</evidence>
<feature type="chain" id="PRO_5027691196" evidence="7">
    <location>
        <begin position="19"/>
        <end position="417"/>
    </location>
</feature>
<gene>
    <name evidence="10" type="ORF">TASIC1_0010011100</name>
</gene>
<dbReference type="InterPro" id="IPR001223">
    <property type="entry name" value="Glyco_hydro18_cat"/>
</dbReference>
<sequence>MLSRTLLAGLGLAGLAAAAPTRTIATRQASGAQNAVYWGATNNESNNLADYCTSTAGIDILVLSFLDIYGATGNFPSGNFGNDCFISTAGVPQSCSDLASQIKTCQSAGVKIVVSLGGAAGSYSLTSQSQAETIGQYLWDAYGNSGSTSVQRPFGNVFVNGWDFDLEVNVGSQYYQYLIATLRSNFAKDPSNKYYITGAPQCPLPEENMGVIIQNSVFDYLFIQFYNNNPTCSLGLPNDAPINFNDWTNFVSSTQSSSVKLFVGAPAGPLASNGNSGGAVYYATPSQLATVIAGVKSSPYFGGVMLWDAGYSDQNVIAGCNYAQQVKSILTTGSPCSGTPVSGGGSPPATSSTASSPPATSSTASSPPASSSSPASGSGGGSVPQWGQCGGVGYTGPTQCQSPYTCVVESQYWASCQ</sequence>
<dbReference type="PANTHER" id="PTHR45708:SF49">
    <property type="entry name" value="ENDOCHITINASE"/>
    <property type="match status" value="1"/>
</dbReference>
<dbReference type="InterPro" id="IPR050542">
    <property type="entry name" value="Glycosyl_Hydrlase18_Chitinase"/>
</dbReference>
<dbReference type="InterPro" id="IPR000254">
    <property type="entry name" value="CBD"/>
</dbReference>
<evidence type="ECO:0000256" key="2">
    <source>
        <dbReference type="ARBA" id="ARBA00022729"/>
    </source>
</evidence>
<dbReference type="SUPFAM" id="SSF57180">
    <property type="entry name" value="Cellulose-binding domain"/>
    <property type="match status" value="1"/>
</dbReference>
<dbReference type="GO" id="GO:0004568">
    <property type="term" value="F:chitinase activity"/>
    <property type="evidence" value="ECO:0007669"/>
    <property type="project" value="TreeGrafter"/>
</dbReference>
<dbReference type="GO" id="GO:0005975">
    <property type="term" value="P:carbohydrate metabolic process"/>
    <property type="evidence" value="ECO:0007669"/>
    <property type="project" value="InterPro"/>
</dbReference>
<dbReference type="GO" id="GO:0008061">
    <property type="term" value="F:chitin binding"/>
    <property type="evidence" value="ECO:0007669"/>
    <property type="project" value="UniProtKB-KW"/>
</dbReference>
<dbReference type="EMBL" id="BLZH01000010">
    <property type="protein sequence ID" value="GFP58300.1"/>
    <property type="molecule type" value="Genomic_DNA"/>
</dbReference>
<keyword evidence="1" id="KW-0147">Chitin-binding</keyword>
<evidence type="ECO:0000256" key="5">
    <source>
        <dbReference type="ARBA" id="ARBA00025727"/>
    </source>
</evidence>